<feature type="signal peptide" evidence="2">
    <location>
        <begin position="1"/>
        <end position="24"/>
    </location>
</feature>
<keyword evidence="2" id="KW-0732">Signal</keyword>
<evidence type="ECO:0000313" key="3">
    <source>
        <dbReference type="EMBL" id="KAE8021682.1"/>
    </source>
</evidence>
<keyword evidence="4" id="KW-1185">Reference proteome</keyword>
<feature type="region of interest" description="Disordered" evidence="1">
    <location>
        <begin position="83"/>
        <end position="104"/>
    </location>
</feature>
<evidence type="ECO:0000256" key="1">
    <source>
        <dbReference type="SAM" id="MobiDB-lite"/>
    </source>
</evidence>
<feature type="region of interest" description="Disordered" evidence="1">
    <location>
        <begin position="26"/>
        <end position="53"/>
    </location>
</feature>
<dbReference type="OrthoDB" id="1915803at2759"/>
<evidence type="ECO:0000256" key="2">
    <source>
        <dbReference type="SAM" id="SignalP"/>
    </source>
</evidence>
<gene>
    <name evidence="3" type="ORF">FH972_007553</name>
</gene>
<sequence length="104" mass="10711">MAKFVAALLLALIAISMLQTVVLASHGHGGHHHDNNNAHRNARGGAARPNTTSHACSSVRSAAKSACACLRGITGTKLCALATTTGRPRKEAPSALEMEGETTL</sequence>
<dbReference type="AlphaFoldDB" id="A0A5N6QY65"/>
<proteinExistence type="predicted"/>
<dbReference type="Proteomes" id="UP000327013">
    <property type="component" value="Chromosome 3"/>
</dbReference>
<dbReference type="EMBL" id="CM017323">
    <property type="protein sequence ID" value="KAE8021682.1"/>
    <property type="molecule type" value="Genomic_DNA"/>
</dbReference>
<organism evidence="3 4">
    <name type="scientific">Carpinus fangiana</name>
    <dbReference type="NCBI Taxonomy" id="176857"/>
    <lineage>
        <taxon>Eukaryota</taxon>
        <taxon>Viridiplantae</taxon>
        <taxon>Streptophyta</taxon>
        <taxon>Embryophyta</taxon>
        <taxon>Tracheophyta</taxon>
        <taxon>Spermatophyta</taxon>
        <taxon>Magnoliopsida</taxon>
        <taxon>eudicotyledons</taxon>
        <taxon>Gunneridae</taxon>
        <taxon>Pentapetalae</taxon>
        <taxon>rosids</taxon>
        <taxon>fabids</taxon>
        <taxon>Fagales</taxon>
        <taxon>Betulaceae</taxon>
        <taxon>Carpinus</taxon>
    </lineage>
</organism>
<feature type="chain" id="PRO_5024275714" description="Bifunctional inhibitor/plant lipid transfer protein/seed storage helical domain-containing protein" evidence="2">
    <location>
        <begin position="25"/>
        <end position="104"/>
    </location>
</feature>
<reference evidence="3 4" key="1">
    <citation type="submission" date="2019-06" db="EMBL/GenBank/DDBJ databases">
        <title>A chromosomal-level reference genome of Carpinus fangiana (Coryloideae, Betulaceae).</title>
        <authorList>
            <person name="Yang X."/>
            <person name="Wang Z."/>
            <person name="Zhang L."/>
            <person name="Hao G."/>
            <person name="Liu J."/>
            <person name="Yang Y."/>
        </authorList>
    </citation>
    <scope>NUCLEOTIDE SEQUENCE [LARGE SCALE GENOMIC DNA]</scope>
    <source>
        <strain evidence="3">Cfa_2016G</strain>
        <tissue evidence="3">Leaf</tissue>
    </source>
</reference>
<accession>A0A5N6QY65</accession>
<name>A0A5N6QY65_9ROSI</name>
<evidence type="ECO:0000313" key="4">
    <source>
        <dbReference type="Proteomes" id="UP000327013"/>
    </source>
</evidence>
<evidence type="ECO:0008006" key="5">
    <source>
        <dbReference type="Google" id="ProtNLM"/>
    </source>
</evidence>
<protein>
    <recommendedName>
        <fullName evidence="5">Bifunctional inhibitor/plant lipid transfer protein/seed storage helical domain-containing protein</fullName>
    </recommendedName>
</protein>